<dbReference type="SUPFAM" id="SSF103481">
    <property type="entry name" value="Multidrug resistance efflux transporter EmrE"/>
    <property type="match status" value="2"/>
</dbReference>
<accession>A0A6P8IEV2</accession>
<proteinExistence type="predicted"/>
<feature type="transmembrane region" description="Helical" evidence="5">
    <location>
        <begin position="37"/>
        <end position="57"/>
    </location>
</feature>
<feature type="transmembrane region" description="Helical" evidence="5">
    <location>
        <begin position="139"/>
        <end position="156"/>
    </location>
</feature>
<dbReference type="OrthoDB" id="6418713at2759"/>
<feature type="transmembrane region" description="Helical" evidence="5">
    <location>
        <begin position="168"/>
        <end position="190"/>
    </location>
</feature>
<comment type="subcellular location">
    <subcellularLocation>
        <location evidence="1">Membrane</location>
        <topology evidence="1">Multi-pass membrane protein</topology>
    </subcellularLocation>
</comment>
<feature type="transmembrane region" description="Helical" evidence="5">
    <location>
        <begin position="107"/>
        <end position="133"/>
    </location>
</feature>
<evidence type="ECO:0000256" key="3">
    <source>
        <dbReference type="ARBA" id="ARBA00022989"/>
    </source>
</evidence>
<dbReference type="InterPro" id="IPR050186">
    <property type="entry name" value="TPT_transporter"/>
</dbReference>
<sequence length="349" mass="39605">MAPINPLAKQNIKDLESQVTTTTPLHKHIEFDKSDTFIRQAVMMTLWYIFSFGTMYTNKYILTDLDGDAGVLGESQMFFSAVFGAFKMYLPCCFFERSHHEAPRFHFFRNMAILGWMRFASVVCSLISLKYVAVSFSETIKSSAPVFTAIFSWLMLGEKQSMYVNMSLIPIMAGLALCTANELSFTMIGFASAVMNNIMDCLQNVFSKKLLSNDQAYSPPELQFYTSAASIFVQLPLWFFYMDVQVKIKSMDYFLISLLLLNAFFFYVQSLTAYGLMSLISPVTFSVSNTAKRALLIWISVLVFGNQLTPLSALGTIVVSSGVFLYQRFKNKQRQWEAEQALKGTQHDL</sequence>
<keyword evidence="3 5" id="KW-1133">Transmembrane helix</keyword>
<organism evidence="7 10">
    <name type="scientific">Actinia tenebrosa</name>
    <name type="common">Australian red waratah sea anemone</name>
    <dbReference type="NCBI Taxonomy" id="6105"/>
    <lineage>
        <taxon>Eukaryota</taxon>
        <taxon>Metazoa</taxon>
        <taxon>Cnidaria</taxon>
        <taxon>Anthozoa</taxon>
        <taxon>Hexacorallia</taxon>
        <taxon>Actiniaria</taxon>
        <taxon>Actiniidae</taxon>
        <taxon>Actinia</taxon>
    </lineage>
</organism>
<evidence type="ECO:0000256" key="1">
    <source>
        <dbReference type="ARBA" id="ARBA00004141"/>
    </source>
</evidence>
<evidence type="ECO:0000313" key="8">
    <source>
        <dbReference type="RefSeq" id="XP_031564797.1"/>
    </source>
</evidence>
<feature type="transmembrane region" description="Helical" evidence="5">
    <location>
        <begin position="296"/>
        <end position="326"/>
    </location>
</feature>
<dbReference type="InterPro" id="IPR037185">
    <property type="entry name" value="EmrE-like"/>
</dbReference>
<keyword evidence="2 5" id="KW-0812">Transmembrane</keyword>
<dbReference type="Pfam" id="PF03151">
    <property type="entry name" value="TPT"/>
    <property type="match status" value="1"/>
</dbReference>
<feature type="domain" description="Sugar phosphate transporter" evidence="6">
    <location>
        <begin position="40"/>
        <end position="326"/>
    </location>
</feature>
<evidence type="ECO:0000313" key="10">
    <source>
        <dbReference type="RefSeq" id="XP_031564800.1"/>
    </source>
</evidence>
<gene>
    <name evidence="8 9 10 11" type="primary">LOC116300151</name>
</gene>
<evidence type="ECO:0000256" key="5">
    <source>
        <dbReference type="SAM" id="Phobius"/>
    </source>
</evidence>
<evidence type="ECO:0000256" key="4">
    <source>
        <dbReference type="ARBA" id="ARBA00023136"/>
    </source>
</evidence>
<name>A0A6P8IEV2_ACTTE</name>
<dbReference type="AlphaFoldDB" id="A0A6P8IEV2"/>
<dbReference type="InterPro" id="IPR004853">
    <property type="entry name" value="Sugar_P_trans_dom"/>
</dbReference>
<dbReference type="Proteomes" id="UP000515163">
    <property type="component" value="Unplaced"/>
</dbReference>
<evidence type="ECO:0000313" key="9">
    <source>
        <dbReference type="RefSeq" id="XP_031564799.1"/>
    </source>
</evidence>
<dbReference type="RefSeq" id="XP_031564801.1">
    <property type="nucleotide sequence ID" value="XM_031708941.1"/>
</dbReference>
<dbReference type="GO" id="GO:0016020">
    <property type="term" value="C:membrane"/>
    <property type="evidence" value="ECO:0007669"/>
    <property type="project" value="UniProtKB-SubCell"/>
</dbReference>
<feature type="transmembrane region" description="Helical" evidence="5">
    <location>
        <begin position="253"/>
        <end position="276"/>
    </location>
</feature>
<dbReference type="RefSeq" id="XP_031564800.1">
    <property type="nucleotide sequence ID" value="XM_031708940.1"/>
</dbReference>
<dbReference type="GeneID" id="116300151"/>
<keyword evidence="7" id="KW-1185">Reference proteome</keyword>
<evidence type="ECO:0000259" key="6">
    <source>
        <dbReference type="Pfam" id="PF03151"/>
    </source>
</evidence>
<dbReference type="RefSeq" id="XP_031564799.1">
    <property type="nucleotide sequence ID" value="XM_031708939.1"/>
</dbReference>
<evidence type="ECO:0000313" key="11">
    <source>
        <dbReference type="RefSeq" id="XP_031564801.1"/>
    </source>
</evidence>
<dbReference type="KEGG" id="aten:116300151"/>
<protein>
    <submittedName>
        <fullName evidence="8 9">Solute carrier family 35 member E2A-like</fullName>
    </submittedName>
</protein>
<keyword evidence="4 5" id="KW-0472">Membrane</keyword>
<reference evidence="8 9" key="1">
    <citation type="submission" date="2025-04" db="UniProtKB">
        <authorList>
            <consortium name="RefSeq"/>
        </authorList>
    </citation>
    <scope>IDENTIFICATION</scope>
    <source>
        <tissue evidence="8 9">Tentacle</tissue>
    </source>
</reference>
<feature type="transmembrane region" description="Helical" evidence="5">
    <location>
        <begin position="77"/>
        <end position="95"/>
    </location>
</feature>
<evidence type="ECO:0000256" key="2">
    <source>
        <dbReference type="ARBA" id="ARBA00022692"/>
    </source>
</evidence>
<dbReference type="PANTHER" id="PTHR11132">
    <property type="entry name" value="SOLUTE CARRIER FAMILY 35"/>
    <property type="match status" value="1"/>
</dbReference>
<evidence type="ECO:0000313" key="7">
    <source>
        <dbReference type="Proteomes" id="UP000515163"/>
    </source>
</evidence>
<feature type="transmembrane region" description="Helical" evidence="5">
    <location>
        <begin position="222"/>
        <end position="241"/>
    </location>
</feature>
<dbReference type="RefSeq" id="XP_031564797.1">
    <property type="nucleotide sequence ID" value="XM_031708937.1"/>
</dbReference>